<comment type="caution">
    <text evidence="1">The sequence shown here is derived from an EMBL/GenBank/DDBJ whole genome shotgun (WGS) entry which is preliminary data.</text>
</comment>
<organism evidence="1 2">
    <name type="scientific">Aestuariibaculum marinum</name>
    <dbReference type="NCBI Taxonomy" id="2683592"/>
    <lineage>
        <taxon>Bacteria</taxon>
        <taxon>Pseudomonadati</taxon>
        <taxon>Bacteroidota</taxon>
        <taxon>Flavobacteriia</taxon>
        <taxon>Flavobacteriales</taxon>
        <taxon>Flavobacteriaceae</taxon>
    </lineage>
</organism>
<gene>
    <name evidence="1" type="ORF">ICJ85_15970</name>
</gene>
<sequence length="183" mass="21719">MRRVFKVIIIFVSFLAIGLLANRYYYDFKECWTLRNKIIWTKSKELVWSDFVYDENLDLTDNIDANIGISARYRINNKIHYRSNTVFVPSKSFVSDTTNPLALRIANTRFDLCEVYRRKLETRIDSLRTVGSENIDLEDLAKQDVIFVEKFSEEWTKFLNVPQKEMLAELEILETRIKKELSN</sequence>
<proteinExistence type="predicted"/>
<accession>A0A8J6UB92</accession>
<evidence type="ECO:0000313" key="1">
    <source>
        <dbReference type="EMBL" id="MBD0825506.1"/>
    </source>
</evidence>
<name>A0A8J6UB92_9FLAO</name>
<protein>
    <submittedName>
        <fullName evidence="1">Uncharacterized protein</fullName>
    </submittedName>
</protein>
<dbReference type="Proteomes" id="UP000621516">
    <property type="component" value="Unassembled WGS sequence"/>
</dbReference>
<evidence type="ECO:0000313" key="2">
    <source>
        <dbReference type="Proteomes" id="UP000621516"/>
    </source>
</evidence>
<reference evidence="1 2" key="1">
    <citation type="journal article" date="2018" name="J. Microbiol.">
        <title>Aestuariibaculum marinum sp. nov., a marine bacterium isolated from seawater in South Korea.</title>
        <authorList>
            <person name="Choi J."/>
            <person name="Lee D."/>
            <person name="Jang J.H."/>
            <person name="Cha S."/>
            <person name="Seo T."/>
        </authorList>
    </citation>
    <scope>NUCLEOTIDE SEQUENCE [LARGE SCALE GENOMIC DNA]</scope>
    <source>
        <strain evidence="1 2">IP7</strain>
    </source>
</reference>
<keyword evidence="2" id="KW-1185">Reference proteome</keyword>
<dbReference type="AlphaFoldDB" id="A0A8J6UB92"/>
<dbReference type="EMBL" id="JACVXD010000022">
    <property type="protein sequence ID" value="MBD0825506.1"/>
    <property type="molecule type" value="Genomic_DNA"/>
</dbReference>
<dbReference type="RefSeq" id="WP_188224796.1">
    <property type="nucleotide sequence ID" value="NZ_JACVXD010000022.1"/>
</dbReference>